<organism evidence="1 2">
    <name type="scientific">Hesseltinella vesiculosa</name>
    <dbReference type="NCBI Taxonomy" id="101127"/>
    <lineage>
        <taxon>Eukaryota</taxon>
        <taxon>Fungi</taxon>
        <taxon>Fungi incertae sedis</taxon>
        <taxon>Mucoromycota</taxon>
        <taxon>Mucoromycotina</taxon>
        <taxon>Mucoromycetes</taxon>
        <taxon>Mucorales</taxon>
        <taxon>Cunninghamellaceae</taxon>
        <taxon>Hesseltinella</taxon>
    </lineage>
</organism>
<reference evidence="1 2" key="1">
    <citation type="submission" date="2016-07" db="EMBL/GenBank/DDBJ databases">
        <title>Pervasive Adenine N6-methylation of Active Genes in Fungi.</title>
        <authorList>
            <consortium name="DOE Joint Genome Institute"/>
            <person name="Mondo S.J."/>
            <person name="Dannebaum R.O."/>
            <person name="Kuo R.C."/>
            <person name="Labutti K."/>
            <person name="Haridas S."/>
            <person name="Kuo A."/>
            <person name="Salamov A."/>
            <person name="Ahrendt S.R."/>
            <person name="Lipzen A."/>
            <person name="Sullivan W."/>
            <person name="Andreopoulos W.B."/>
            <person name="Clum A."/>
            <person name="Lindquist E."/>
            <person name="Daum C."/>
            <person name="Ramamoorthy G.K."/>
            <person name="Gryganskyi A."/>
            <person name="Culley D."/>
            <person name="Magnuson J.K."/>
            <person name="James T.Y."/>
            <person name="O'Malley M.A."/>
            <person name="Stajich J.E."/>
            <person name="Spatafora J.W."/>
            <person name="Visel A."/>
            <person name="Grigoriev I.V."/>
        </authorList>
    </citation>
    <scope>NUCLEOTIDE SEQUENCE [LARGE SCALE GENOMIC DNA]</scope>
    <source>
        <strain evidence="1 2">NRRL 3301</strain>
    </source>
</reference>
<proteinExistence type="predicted"/>
<keyword evidence="2" id="KW-1185">Reference proteome</keyword>
<comment type="caution">
    <text evidence="1">The sequence shown here is derived from an EMBL/GenBank/DDBJ whole genome shotgun (WGS) entry which is preliminary data.</text>
</comment>
<accession>A0A1X2G3K3</accession>
<dbReference type="EMBL" id="MCGT01000052">
    <property type="protein sequence ID" value="ORX43876.1"/>
    <property type="molecule type" value="Genomic_DNA"/>
</dbReference>
<dbReference type="Proteomes" id="UP000242146">
    <property type="component" value="Unassembled WGS sequence"/>
</dbReference>
<name>A0A1X2G3K3_9FUNG</name>
<protein>
    <submittedName>
        <fullName evidence="1">Uncharacterized protein</fullName>
    </submittedName>
</protein>
<evidence type="ECO:0000313" key="1">
    <source>
        <dbReference type="EMBL" id="ORX43876.1"/>
    </source>
</evidence>
<gene>
    <name evidence="1" type="ORF">DM01DRAFT_1196289</name>
</gene>
<sequence>MVRKQTTFARRIFERPSRQSCWWCVCPWHPRLRRRKMTNASKGCWKTNTTILVLKHPPCHCHPRHRPTPAKTLCSLLTNKPVWPPWAAWPKSPVYSAPASACLVSMSKGSSARAWPSRCPSHHRRFMSSLLPTACVRLRWPMRTRPSASRLSTSLASCIFPSR</sequence>
<evidence type="ECO:0000313" key="2">
    <source>
        <dbReference type="Proteomes" id="UP000242146"/>
    </source>
</evidence>
<dbReference type="AlphaFoldDB" id="A0A1X2G3K3"/>